<comment type="caution">
    <text evidence="4">The sequence shown here is derived from an EMBL/GenBank/DDBJ whole genome shotgun (WGS) entry which is preliminary data.</text>
</comment>
<feature type="compositionally biased region" description="Basic and acidic residues" evidence="1">
    <location>
        <begin position="488"/>
        <end position="500"/>
    </location>
</feature>
<evidence type="ECO:0000313" key="5">
    <source>
        <dbReference type="Proteomes" id="UP001383192"/>
    </source>
</evidence>
<keyword evidence="5" id="KW-1185">Reference proteome</keyword>
<evidence type="ECO:0008006" key="6">
    <source>
        <dbReference type="Google" id="ProtNLM"/>
    </source>
</evidence>
<feature type="signal peptide" evidence="3">
    <location>
        <begin position="1"/>
        <end position="27"/>
    </location>
</feature>
<dbReference type="InterPro" id="IPR005198">
    <property type="entry name" value="Glyco_hydro_76"/>
</dbReference>
<dbReference type="PANTHER" id="PTHR47791:SF2">
    <property type="entry name" value="ENDO MANNANASE, GH76 FAMILY (EUROFUNG)"/>
    <property type="match status" value="1"/>
</dbReference>
<proteinExistence type="predicted"/>
<feature type="chain" id="PRO_5043317547" description="Glycoside hydrolase family 76 protein" evidence="3">
    <location>
        <begin position="28"/>
        <end position="575"/>
    </location>
</feature>
<dbReference type="InterPro" id="IPR053169">
    <property type="entry name" value="MUG_Protein"/>
</dbReference>
<keyword evidence="3" id="KW-0732">Signal</keyword>
<protein>
    <recommendedName>
        <fullName evidence="6">Glycoside hydrolase family 76 protein</fullName>
    </recommendedName>
</protein>
<dbReference type="SUPFAM" id="SSF48208">
    <property type="entry name" value="Six-hairpin glycosidases"/>
    <property type="match status" value="1"/>
</dbReference>
<reference evidence="4 5" key="1">
    <citation type="submission" date="2024-01" db="EMBL/GenBank/DDBJ databases">
        <title>A draft genome for a cacao thread blight-causing isolate of Paramarasmius palmivorus.</title>
        <authorList>
            <person name="Baruah I.K."/>
            <person name="Bukari Y."/>
            <person name="Amoako-Attah I."/>
            <person name="Meinhardt L.W."/>
            <person name="Bailey B.A."/>
            <person name="Cohen S.P."/>
        </authorList>
    </citation>
    <scope>NUCLEOTIDE SEQUENCE [LARGE SCALE GENOMIC DNA]</scope>
    <source>
        <strain evidence="4 5">GH-12</strain>
    </source>
</reference>
<organism evidence="4 5">
    <name type="scientific">Paramarasmius palmivorus</name>
    <dbReference type="NCBI Taxonomy" id="297713"/>
    <lineage>
        <taxon>Eukaryota</taxon>
        <taxon>Fungi</taxon>
        <taxon>Dikarya</taxon>
        <taxon>Basidiomycota</taxon>
        <taxon>Agaricomycotina</taxon>
        <taxon>Agaricomycetes</taxon>
        <taxon>Agaricomycetidae</taxon>
        <taxon>Agaricales</taxon>
        <taxon>Marasmiineae</taxon>
        <taxon>Marasmiaceae</taxon>
        <taxon>Paramarasmius</taxon>
    </lineage>
</organism>
<gene>
    <name evidence="4" type="ORF">VNI00_013916</name>
</gene>
<feature type="transmembrane region" description="Helical" evidence="2">
    <location>
        <begin position="431"/>
        <end position="456"/>
    </location>
</feature>
<keyword evidence="2" id="KW-0472">Membrane</keyword>
<feature type="region of interest" description="Disordered" evidence="1">
    <location>
        <begin position="469"/>
        <end position="540"/>
    </location>
</feature>
<evidence type="ECO:0000313" key="4">
    <source>
        <dbReference type="EMBL" id="KAK7030968.1"/>
    </source>
</evidence>
<dbReference type="AlphaFoldDB" id="A0AAW0BW92"/>
<feature type="compositionally biased region" description="Polar residues" evidence="1">
    <location>
        <begin position="501"/>
        <end position="522"/>
    </location>
</feature>
<dbReference type="Proteomes" id="UP001383192">
    <property type="component" value="Unassembled WGS sequence"/>
</dbReference>
<keyword evidence="2" id="KW-1133">Transmembrane helix</keyword>
<evidence type="ECO:0000256" key="3">
    <source>
        <dbReference type="SAM" id="SignalP"/>
    </source>
</evidence>
<dbReference type="GO" id="GO:0005975">
    <property type="term" value="P:carbohydrate metabolic process"/>
    <property type="evidence" value="ECO:0007669"/>
    <property type="project" value="InterPro"/>
</dbReference>
<evidence type="ECO:0000256" key="1">
    <source>
        <dbReference type="SAM" id="MobiDB-lite"/>
    </source>
</evidence>
<feature type="compositionally biased region" description="Polar residues" evidence="1">
    <location>
        <begin position="405"/>
        <end position="424"/>
    </location>
</feature>
<feature type="compositionally biased region" description="Polar residues" evidence="1">
    <location>
        <begin position="473"/>
        <end position="484"/>
    </location>
</feature>
<dbReference type="PANTHER" id="PTHR47791">
    <property type="entry name" value="MEIOTICALLY UP-REGULATED GENE 191 PROTEIN"/>
    <property type="match status" value="1"/>
</dbReference>
<dbReference type="InterPro" id="IPR008928">
    <property type="entry name" value="6-hairpin_glycosidase_sf"/>
</dbReference>
<keyword evidence="2" id="KW-0812">Transmembrane</keyword>
<accession>A0AAW0BW92</accession>
<dbReference type="EMBL" id="JAYKXP010000073">
    <property type="protein sequence ID" value="KAK7030968.1"/>
    <property type="molecule type" value="Genomic_DNA"/>
</dbReference>
<feature type="region of interest" description="Disordered" evidence="1">
    <location>
        <begin position="403"/>
        <end position="424"/>
    </location>
</feature>
<name>A0AAW0BW92_9AGAR</name>
<evidence type="ECO:0000256" key="2">
    <source>
        <dbReference type="SAM" id="Phobius"/>
    </source>
</evidence>
<feature type="compositionally biased region" description="Low complexity" evidence="1">
    <location>
        <begin position="523"/>
        <end position="536"/>
    </location>
</feature>
<sequence>MFPHYGETPHVMFLFYAFILHCSLVGAQDSKFVTNPNWQTSDITVTSEERIEIAKAAIEKTLSIFVVNGQTQIDNTTHDGNYGPAGRLYSQMADFDAATKQTLYKDRLLEYFAQAEALHPSFLHGKAHGIAATHAYKVYSDSVFLTYAENAWKSGTDFTLNEENLQSGTIPFKNVTIKPTCGALSMAGGTFWITDPNDAYVNTLATASYLLVSALLAESTKDDKYRDAAMKTESFYFNLLRNARGDLLDGVHGDLCSNSDASHPSNEGLMMEGLAVLASVTQNETIAEHFFDVLERTILNSNWHSANGIINADTAQASAEHVGQYIVRGLTAFYNRNTTPSELRTYIRGYLGVQYNAVLDNAREPGDDVYGASWIGPPFSTFALDNQTNALTALVAAIPLHNETVDPTPTGTNKTTSPNSPNDDSQKSLNLGAIVGGVVGGLAFLALLITLVLCLLRRRQRKPLSNLDASADVTETSPTQTSGTLPRINHEKKVRPDHPRTPSQHLESPSISVAQESAPSDRSSTQVSSTQGTGTTRFGSVPTELLVRLLNDRLQPARWREDEEPPEYASAHNFV</sequence>
<dbReference type="Pfam" id="PF03663">
    <property type="entry name" value="Glyco_hydro_76"/>
    <property type="match status" value="1"/>
</dbReference>
<dbReference type="Gene3D" id="1.50.10.20">
    <property type="match status" value="1"/>
</dbReference>